<evidence type="ECO:0000313" key="3">
    <source>
        <dbReference type="Proteomes" id="UP001628156"/>
    </source>
</evidence>
<comment type="caution">
    <text evidence="2">The sequence shown here is derived from an EMBL/GenBank/DDBJ whole genome shotgun (WGS) entry which is preliminary data.</text>
</comment>
<accession>A0ABQ0DXR2</accession>
<dbReference type="EMBL" id="BAAFRS010000347">
    <property type="protein sequence ID" value="GAB1227639.1"/>
    <property type="molecule type" value="Genomic_DNA"/>
</dbReference>
<name>A0ABQ0DXR2_9EUKA</name>
<dbReference type="Pfam" id="PF17800">
    <property type="entry name" value="NPL"/>
    <property type="match status" value="1"/>
</dbReference>
<organism evidence="2 3">
    <name type="scientific">Entamoeba nuttalli</name>
    <dbReference type="NCBI Taxonomy" id="412467"/>
    <lineage>
        <taxon>Eukaryota</taxon>
        <taxon>Amoebozoa</taxon>
        <taxon>Evosea</taxon>
        <taxon>Archamoebae</taxon>
        <taxon>Mastigamoebida</taxon>
        <taxon>Entamoebidae</taxon>
        <taxon>Entamoeba</taxon>
    </lineage>
</organism>
<reference evidence="2 3" key="1">
    <citation type="journal article" date="2019" name="PLoS Negl. Trop. Dis.">
        <title>Whole genome sequencing of Entamoeba nuttalli reveals mammalian host-related molecular signatures and a novel octapeptide-repeat surface protein.</title>
        <authorList>
            <person name="Tanaka M."/>
            <person name="Makiuchi T."/>
            <person name="Komiyama T."/>
            <person name="Shiina T."/>
            <person name="Osaki K."/>
            <person name="Tachibana H."/>
        </authorList>
    </citation>
    <scope>NUCLEOTIDE SEQUENCE [LARGE SCALE GENOMIC DNA]</scope>
    <source>
        <strain evidence="2 3">P19-061405</strain>
    </source>
</reference>
<evidence type="ECO:0000313" key="2">
    <source>
        <dbReference type="EMBL" id="GAB1227639.1"/>
    </source>
</evidence>
<protein>
    <recommendedName>
        <fullName evidence="1">Nucleoplasmin-like domain-containing protein</fullName>
    </recommendedName>
</protein>
<gene>
    <name evidence="2" type="ORF">ENUP19_0347G0020</name>
</gene>
<sequence>MEVENYFEIVPAGNMATVQIVEGFALDFFNIALQPSEDQSNSVKVYMVKDEKPILLCILDEKAGMYQIKTNIEIETGSRVIFQVIGKGTVTFSGITYKTNFDDGACSCEECGMEEADSGEEEISNE</sequence>
<dbReference type="InterPro" id="IPR041232">
    <property type="entry name" value="NPL"/>
</dbReference>
<feature type="domain" description="Nucleoplasmin-like" evidence="1">
    <location>
        <begin position="9"/>
        <end position="95"/>
    </location>
</feature>
<dbReference type="Proteomes" id="UP001628156">
    <property type="component" value="Unassembled WGS sequence"/>
</dbReference>
<dbReference type="Gene3D" id="2.60.120.340">
    <property type="entry name" value="Nucleoplasmin core domain"/>
    <property type="match status" value="1"/>
</dbReference>
<proteinExistence type="predicted"/>
<evidence type="ECO:0000259" key="1">
    <source>
        <dbReference type="Pfam" id="PF17800"/>
    </source>
</evidence>
<keyword evidence="3" id="KW-1185">Reference proteome</keyword>